<dbReference type="EMBL" id="BARV01044399">
    <property type="protein sequence ID" value="GAI71358.1"/>
    <property type="molecule type" value="Genomic_DNA"/>
</dbReference>
<feature type="non-terminal residue" evidence="1">
    <location>
        <position position="1"/>
    </location>
</feature>
<organism evidence="1">
    <name type="scientific">marine sediment metagenome</name>
    <dbReference type="NCBI Taxonomy" id="412755"/>
    <lineage>
        <taxon>unclassified sequences</taxon>
        <taxon>metagenomes</taxon>
        <taxon>ecological metagenomes</taxon>
    </lineage>
</organism>
<name>X1QSX0_9ZZZZ</name>
<evidence type="ECO:0000313" key="1">
    <source>
        <dbReference type="EMBL" id="GAI71358.1"/>
    </source>
</evidence>
<protein>
    <submittedName>
        <fullName evidence="1">Uncharacterized protein</fullName>
    </submittedName>
</protein>
<reference evidence="1" key="1">
    <citation type="journal article" date="2014" name="Front. Microbiol.">
        <title>High frequency of phylogenetically diverse reductive dehalogenase-homologous genes in deep subseafloor sedimentary metagenomes.</title>
        <authorList>
            <person name="Kawai M."/>
            <person name="Futagami T."/>
            <person name="Toyoda A."/>
            <person name="Takaki Y."/>
            <person name="Nishi S."/>
            <person name="Hori S."/>
            <person name="Arai W."/>
            <person name="Tsubouchi T."/>
            <person name="Morono Y."/>
            <person name="Uchiyama I."/>
            <person name="Ito T."/>
            <person name="Fujiyama A."/>
            <person name="Inagaki F."/>
            <person name="Takami H."/>
        </authorList>
    </citation>
    <scope>NUCLEOTIDE SEQUENCE</scope>
    <source>
        <strain evidence="1">Expedition CK06-06</strain>
    </source>
</reference>
<gene>
    <name evidence="1" type="ORF">S06H3_65733</name>
</gene>
<proteinExistence type="predicted"/>
<accession>X1QSX0</accession>
<dbReference type="AlphaFoldDB" id="X1QSX0"/>
<comment type="caution">
    <text evidence="1">The sequence shown here is derived from an EMBL/GenBank/DDBJ whole genome shotgun (WGS) entry which is preliminary data.</text>
</comment>
<sequence length="69" mass="8031">IGGWNQYNFGDLFGERPDKRSIIERTGKIFYVCCSRTIENLVVFFPEPSETVLNKAREWFGRENVLTVS</sequence>